<dbReference type="InterPro" id="IPR009057">
    <property type="entry name" value="Homeodomain-like_sf"/>
</dbReference>
<evidence type="ECO:0000313" key="6">
    <source>
        <dbReference type="Proteomes" id="UP000215256"/>
    </source>
</evidence>
<sequence>MRNFLNGIPDEWGPKFAGESGVVTHTQTGPNEISFRAPCHMALVMLSPQPVREVSLNTDRKSVFRAPVGAIEIVPENAELFARWTTSKKNILVGLGPDKLNTLAGIEFGEVSFEFCSPASGQVDDKALLLASLIQDELTKGEESNEIYLDSLITVFSTYLLRSYSTLRNRELVLHKGGLSDRSLRDVRDYIRANISDRLSIERLAQVARLSPSHFLRAFRHTVGQSPHQYVLATRLEMAEDLIVTTDMSLSIIAKLTGFSTHSHMSASMRRYKFTTPRALRRLG</sequence>
<dbReference type="AlphaFoldDB" id="A0A248UCW2"/>
<name>A0A248UCW2_9HYPH</name>
<dbReference type="SMART" id="SM00342">
    <property type="entry name" value="HTH_ARAC"/>
    <property type="match status" value="1"/>
</dbReference>
<dbReference type="GO" id="GO:0043565">
    <property type="term" value="F:sequence-specific DNA binding"/>
    <property type="evidence" value="ECO:0007669"/>
    <property type="project" value="InterPro"/>
</dbReference>
<evidence type="ECO:0000256" key="2">
    <source>
        <dbReference type="ARBA" id="ARBA00023125"/>
    </source>
</evidence>
<organism evidence="5 6">
    <name type="scientific">Ochrobactrum quorumnocens</name>
    <dbReference type="NCBI Taxonomy" id="271865"/>
    <lineage>
        <taxon>Bacteria</taxon>
        <taxon>Pseudomonadati</taxon>
        <taxon>Pseudomonadota</taxon>
        <taxon>Alphaproteobacteria</taxon>
        <taxon>Hyphomicrobiales</taxon>
        <taxon>Brucellaceae</taxon>
        <taxon>Brucella/Ochrobactrum group</taxon>
        <taxon>Ochrobactrum</taxon>
    </lineage>
</organism>
<evidence type="ECO:0000313" key="5">
    <source>
        <dbReference type="EMBL" id="ASV84169.1"/>
    </source>
</evidence>
<dbReference type="GO" id="GO:0003700">
    <property type="term" value="F:DNA-binding transcription factor activity"/>
    <property type="evidence" value="ECO:0007669"/>
    <property type="project" value="InterPro"/>
</dbReference>
<dbReference type="EMBL" id="CP022603">
    <property type="protein sequence ID" value="ASV84169.1"/>
    <property type="molecule type" value="Genomic_DNA"/>
</dbReference>
<feature type="domain" description="HTH araC/xylS-type" evidence="4">
    <location>
        <begin position="185"/>
        <end position="283"/>
    </location>
</feature>
<proteinExistence type="predicted"/>
<dbReference type="KEGG" id="och:CES85_4961"/>
<gene>
    <name evidence="5" type="ORF">CES85_4961</name>
</gene>
<keyword evidence="1" id="KW-0805">Transcription regulation</keyword>
<dbReference type="Gene3D" id="1.10.10.60">
    <property type="entry name" value="Homeodomain-like"/>
    <property type="match status" value="1"/>
</dbReference>
<evidence type="ECO:0000256" key="1">
    <source>
        <dbReference type="ARBA" id="ARBA00023015"/>
    </source>
</evidence>
<reference evidence="5 6" key="1">
    <citation type="submission" date="2017-07" db="EMBL/GenBank/DDBJ databases">
        <title>Phylogenetic study on the rhizospheric bacterium Ochrobactrum sp. A44.</title>
        <authorList>
            <person name="Krzyzanowska D.M."/>
            <person name="Ossowicki A."/>
            <person name="Rajewska M."/>
            <person name="Maciag T."/>
            <person name="Kaczynski Z."/>
            <person name="Czerwicka M."/>
            <person name="Jafra S."/>
        </authorList>
    </citation>
    <scope>NUCLEOTIDE SEQUENCE [LARGE SCALE GENOMIC DNA]</scope>
    <source>
        <strain evidence="5 6">A44</strain>
    </source>
</reference>
<dbReference type="PANTHER" id="PTHR46796">
    <property type="entry name" value="HTH-TYPE TRANSCRIPTIONAL ACTIVATOR RHAS-RELATED"/>
    <property type="match status" value="1"/>
</dbReference>
<dbReference type="SUPFAM" id="SSF46689">
    <property type="entry name" value="Homeodomain-like"/>
    <property type="match status" value="2"/>
</dbReference>
<protein>
    <submittedName>
        <fullName evidence="5">Helix-turn-helix domain protein</fullName>
    </submittedName>
</protein>
<dbReference type="Pfam" id="PF12833">
    <property type="entry name" value="HTH_18"/>
    <property type="match status" value="1"/>
</dbReference>
<evidence type="ECO:0000256" key="3">
    <source>
        <dbReference type="ARBA" id="ARBA00023163"/>
    </source>
</evidence>
<keyword evidence="2" id="KW-0238">DNA-binding</keyword>
<dbReference type="PROSITE" id="PS01124">
    <property type="entry name" value="HTH_ARAC_FAMILY_2"/>
    <property type="match status" value="1"/>
</dbReference>
<dbReference type="Proteomes" id="UP000215256">
    <property type="component" value="Chromosome 2"/>
</dbReference>
<evidence type="ECO:0000259" key="4">
    <source>
        <dbReference type="PROSITE" id="PS01124"/>
    </source>
</evidence>
<dbReference type="OrthoDB" id="9793422at2"/>
<dbReference type="InterPro" id="IPR018060">
    <property type="entry name" value="HTH_AraC"/>
</dbReference>
<dbReference type="PANTHER" id="PTHR46796:SF6">
    <property type="entry name" value="ARAC SUBFAMILY"/>
    <property type="match status" value="1"/>
</dbReference>
<dbReference type="InterPro" id="IPR050204">
    <property type="entry name" value="AraC_XylS_family_regulators"/>
</dbReference>
<keyword evidence="3" id="KW-0804">Transcription</keyword>
<accession>A0A248UCW2</accession>
<dbReference type="RefSeq" id="WP_095444981.1">
    <property type="nucleotide sequence ID" value="NZ_CP022603.1"/>
</dbReference>